<organism evidence="3 4">
    <name type="scientific">Hermetia illucens</name>
    <name type="common">Black soldier fly</name>
    <dbReference type="NCBI Taxonomy" id="343691"/>
    <lineage>
        <taxon>Eukaryota</taxon>
        <taxon>Metazoa</taxon>
        <taxon>Ecdysozoa</taxon>
        <taxon>Arthropoda</taxon>
        <taxon>Hexapoda</taxon>
        <taxon>Insecta</taxon>
        <taxon>Pterygota</taxon>
        <taxon>Neoptera</taxon>
        <taxon>Endopterygota</taxon>
        <taxon>Diptera</taxon>
        <taxon>Brachycera</taxon>
        <taxon>Stratiomyomorpha</taxon>
        <taxon>Stratiomyidae</taxon>
        <taxon>Hermetiinae</taxon>
        <taxon>Hermetia</taxon>
    </lineage>
</organism>
<evidence type="ECO:0000313" key="3">
    <source>
        <dbReference type="EMBL" id="CAD7085631.1"/>
    </source>
</evidence>
<dbReference type="InterPro" id="IPR010629">
    <property type="entry name" value="Ins_allergen"/>
</dbReference>
<keyword evidence="4" id="KW-1185">Reference proteome</keyword>
<feature type="compositionally biased region" description="Acidic residues" evidence="1">
    <location>
        <begin position="53"/>
        <end position="65"/>
    </location>
</feature>
<evidence type="ECO:0000256" key="2">
    <source>
        <dbReference type="SAM" id="SignalP"/>
    </source>
</evidence>
<proteinExistence type="predicted"/>
<sequence length="272" mass="30202">MKVSLIVVVLLGVAFAQEPSPPSEAPEVVTQETPVEDVITEEAIIEPTPEPEQAPEAEPTPEPELEPSTTLKPTASPPGDAGVPGCLAPGEGGLQAVLNEFAKEIPVTRLYRRIIRALSTDRETQQVLSYVSSAEFHDLLIEVIRSPELITFVDYACQELFLDVRYYFNMLLSLFALPEFPPITSRASPGFRGLFLDILDLIPTERLKSLVTQRMVTDPFLQQAYSKIRSPEFSNIYETLANSTAYNQMINGLRAKHIDVDIVKGTIRRSFL</sequence>
<dbReference type="AlphaFoldDB" id="A0A7R8URK0"/>
<feature type="signal peptide" evidence="2">
    <location>
        <begin position="1"/>
        <end position="16"/>
    </location>
</feature>
<feature type="region of interest" description="Disordered" evidence="1">
    <location>
        <begin position="43"/>
        <end position="86"/>
    </location>
</feature>
<dbReference type="PANTHER" id="PTHR21163:SF0">
    <property type="entry name" value="GH08205P-RELATED"/>
    <property type="match status" value="1"/>
</dbReference>
<dbReference type="EMBL" id="LR899011">
    <property type="protein sequence ID" value="CAD7085631.1"/>
    <property type="molecule type" value="Genomic_DNA"/>
</dbReference>
<protein>
    <submittedName>
        <fullName evidence="3">Uncharacterized protein</fullName>
    </submittedName>
</protein>
<evidence type="ECO:0000256" key="1">
    <source>
        <dbReference type="SAM" id="MobiDB-lite"/>
    </source>
</evidence>
<dbReference type="PANTHER" id="PTHR21163">
    <property type="entry name" value="PROTEIN G12"/>
    <property type="match status" value="1"/>
</dbReference>
<feature type="chain" id="PRO_5031068208" evidence="2">
    <location>
        <begin position="17"/>
        <end position="272"/>
    </location>
</feature>
<dbReference type="InParanoid" id="A0A7R8URK0"/>
<gene>
    <name evidence="3" type="ORF">HERILL_LOCUS8460</name>
</gene>
<accession>A0A7R8URK0</accession>
<name>A0A7R8URK0_HERIL</name>
<dbReference type="Pfam" id="PF06757">
    <property type="entry name" value="Ins_allergen_rp"/>
    <property type="match status" value="1"/>
</dbReference>
<reference evidence="3 4" key="1">
    <citation type="submission" date="2020-11" db="EMBL/GenBank/DDBJ databases">
        <authorList>
            <person name="Wallbank WR R."/>
            <person name="Pardo Diaz C."/>
            <person name="Kozak K."/>
            <person name="Martin S."/>
            <person name="Jiggins C."/>
            <person name="Moest M."/>
            <person name="Warren A I."/>
            <person name="Generalovic N T."/>
            <person name="Byers J.R.P. K."/>
            <person name="Montejo-Kovacevich G."/>
            <person name="Yen C E."/>
        </authorList>
    </citation>
    <scope>NUCLEOTIDE SEQUENCE [LARGE SCALE GENOMIC DNA]</scope>
</reference>
<dbReference type="Proteomes" id="UP000594454">
    <property type="component" value="Chromosome 3"/>
</dbReference>
<evidence type="ECO:0000313" key="4">
    <source>
        <dbReference type="Proteomes" id="UP000594454"/>
    </source>
</evidence>
<keyword evidence="2" id="KW-0732">Signal</keyword>